<evidence type="ECO:0000313" key="2">
    <source>
        <dbReference type="EMBL" id="SDL00270.1"/>
    </source>
</evidence>
<evidence type="ECO:0000256" key="1">
    <source>
        <dbReference type="SAM" id="MobiDB-lite"/>
    </source>
</evidence>
<dbReference type="Proteomes" id="UP000199682">
    <property type="component" value="Unassembled WGS sequence"/>
</dbReference>
<proteinExistence type="predicted"/>
<organism evidence="2 3">
    <name type="scientific">Lentzea albidocapillata subsp. violacea</name>
    <dbReference type="NCBI Taxonomy" id="128104"/>
    <lineage>
        <taxon>Bacteria</taxon>
        <taxon>Bacillati</taxon>
        <taxon>Actinomycetota</taxon>
        <taxon>Actinomycetes</taxon>
        <taxon>Pseudonocardiales</taxon>
        <taxon>Pseudonocardiaceae</taxon>
        <taxon>Lentzea</taxon>
    </lineage>
</organism>
<accession>A0A1G9GHW7</accession>
<feature type="region of interest" description="Disordered" evidence="1">
    <location>
        <begin position="28"/>
        <end position="51"/>
    </location>
</feature>
<reference evidence="3" key="1">
    <citation type="submission" date="2016-10" db="EMBL/GenBank/DDBJ databases">
        <authorList>
            <person name="Varghese N."/>
            <person name="Submissions S."/>
        </authorList>
    </citation>
    <scope>NUCLEOTIDE SEQUENCE [LARGE SCALE GENOMIC DNA]</scope>
    <source>
        <strain evidence="3">DSM 44796</strain>
    </source>
</reference>
<evidence type="ECO:0000313" key="3">
    <source>
        <dbReference type="Proteomes" id="UP000199682"/>
    </source>
</evidence>
<name>A0A1G9GHW7_9PSEU</name>
<sequence length="194" mass="20373">MTTQTDARRVAVHPPAGTRSVLRSEAVRCTPTAASPASSGGEVRRSGAVAPHPPNLVTHDYADGVSWPTIKGAEGTFLVCGQRVDVISMPSGLAGEVNNSLKQLWLDAAVLEITGTTGRRWAFFCQAQPPSITSLGTLELLGVTHHGGAALYQLPPDPICSSNCLRWICPPVPGTTMLPLVATVIACAQTALRR</sequence>
<protein>
    <submittedName>
        <fullName evidence="2">Uncharacterized protein</fullName>
    </submittedName>
</protein>
<gene>
    <name evidence="2" type="ORF">SAMN04488074_108215</name>
</gene>
<dbReference type="AlphaFoldDB" id="A0A1G9GHW7"/>
<dbReference type="EMBL" id="FNET01000008">
    <property type="protein sequence ID" value="SDL00270.1"/>
    <property type="molecule type" value="Genomic_DNA"/>
</dbReference>